<comment type="caution">
    <text evidence="2">The sequence shown here is derived from an EMBL/GenBank/DDBJ whole genome shotgun (WGS) entry which is preliminary data.</text>
</comment>
<dbReference type="EMBL" id="MUXU01000111">
    <property type="protein sequence ID" value="OOR85926.1"/>
    <property type="molecule type" value="Genomic_DNA"/>
</dbReference>
<dbReference type="Pfam" id="PF21247">
    <property type="entry name" value="Fic-like_C"/>
    <property type="match status" value="1"/>
</dbReference>
<reference evidence="2 3" key="1">
    <citation type="submission" date="2017-02" db="EMBL/GenBank/DDBJ databases">
        <title>Draft genome sequence of Moraxella caviae CCUG 355 type strain.</title>
        <authorList>
            <person name="Engstrom-Jakobsson H."/>
            <person name="Salva-Serra F."/>
            <person name="Thorell K."/>
            <person name="Gonzales-Siles L."/>
            <person name="Karlsson R."/>
            <person name="Boulund F."/>
            <person name="Engstrand L."/>
            <person name="Moore E."/>
        </authorList>
    </citation>
    <scope>NUCLEOTIDE SEQUENCE [LARGE SCALE GENOMIC DNA]</scope>
    <source>
        <strain evidence="2 3">CCUG 355</strain>
    </source>
</reference>
<dbReference type="AlphaFoldDB" id="A0A1S9ZR41"/>
<protein>
    <recommendedName>
        <fullName evidence="1">Filamentation induced by cAMP protein Fic-like C-terminal domain-containing protein</fullName>
    </recommendedName>
</protein>
<organism evidence="2 3">
    <name type="scientific">Moraxella caviae</name>
    <dbReference type="NCBI Taxonomy" id="34060"/>
    <lineage>
        <taxon>Bacteria</taxon>
        <taxon>Pseudomonadati</taxon>
        <taxon>Pseudomonadota</taxon>
        <taxon>Gammaproteobacteria</taxon>
        <taxon>Moraxellales</taxon>
        <taxon>Moraxellaceae</taxon>
        <taxon>Moraxella</taxon>
    </lineage>
</organism>
<evidence type="ECO:0000313" key="3">
    <source>
        <dbReference type="Proteomes" id="UP000190435"/>
    </source>
</evidence>
<keyword evidence="3" id="KW-1185">Reference proteome</keyword>
<dbReference type="InterPro" id="IPR049514">
    <property type="entry name" value="Fic-like_C"/>
</dbReference>
<name>A0A1S9ZR41_9GAMM</name>
<sequence>MVLLIDEPKSIKTLMMELQISHRTYFRKRFLQKALEQGLIEMTITDKPSSRNQQYRLTKLGLQLISSCAK</sequence>
<proteinExistence type="predicted"/>
<dbReference type="Proteomes" id="UP000190435">
    <property type="component" value="Unassembled WGS sequence"/>
</dbReference>
<accession>A0A1S9ZR41</accession>
<feature type="domain" description="Filamentation induced by cAMP protein Fic-like C-terminal" evidence="1">
    <location>
        <begin position="5"/>
        <end position="58"/>
    </location>
</feature>
<evidence type="ECO:0000259" key="1">
    <source>
        <dbReference type="Pfam" id="PF21247"/>
    </source>
</evidence>
<gene>
    <name evidence="2" type="ORF">B0181_11790</name>
</gene>
<dbReference type="STRING" id="34060.B0181_11790"/>
<evidence type="ECO:0000313" key="2">
    <source>
        <dbReference type="EMBL" id="OOR85926.1"/>
    </source>
</evidence>
<dbReference type="RefSeq" id="WP_115338112.1">
    <property type="nucleotide sequence ID" value="NZ_MUXU01000111.1"/>
</dbReference>